<feature type="transmembrane region" description="Helical" evidence="10">
    <location>
        <begin position="6"/>
        <end position="30"/>
    </location>
</feature>
<sequence>MSTLFIISTSLYLFSYVIPSVIKYIVGWFFSEPKGEQNLRSEMIKLEQEMSSISMVDEFSRYTKVQRKHTKLREDFKNLVSVRMSARAKAVLFFTYSARVFNGLVILIMLKLYRTEPVVIFPKGILWPLDKILSWPSTYEDSISLAMWTGLLTIVSRTT</sequence>
<dbReference type="Gene3D" id="1.10.287.660">
    <property type="entry name" value="Helix hairpin bin"/>
    <property type="match status" value="1"/>
</dbReference>
<dbReference type="InterPro" id="IPR028945">
    <property type="entry name" value="Get1"/>
</dbReference>
<evidence type="ECO:0000256" key="5">
    <source>
        <dbReference type="ARBA" id="ARBA00022824"/>
    </source>
</evidence>
<evidence type="ECO:0000256" key="2">
    <source>
        <dbReference type="ARBA" id="ARBA00010799"/>
    </source>
</evidence>
<dbReference type="GO" id="GO:0005789">
    <property type="term" value="C:endoplasmic reticulum membrane"/>
    <property type="evidence" value="ECO:0007669"/>
    <property type="project" value="UniProtKB-SubCell"/>
</dbReference>
<evidence type="ECO:0000256" key="4">
    <source>
        <dbReference type="ARBA" id="ARBA00022692"/>
    </source>
</evidence>
<comment type="similarity">
    <text evidence="2">Belongs to the WRB/GET1 family.</text>
</comment>
<dbReference type="GO" id="GO:0071816">
    <property type="term" value="P:tail-anchored membrane protein insertion into ER membrane"/>
    <property type="evidence" value="ECO:0007669"/>
    <property type="project" value="InterPro"/>
</dbReference>
<keyword evidence="12" id="KW-0675">Receptor</keyword>
<keyword evidence="4 10" id="KW-0812">Transmembrane</keyword>
<keyword evidence="6 10" id="KW-1133">Transmembrane helix</keyword>
<evidence type="ECO:0000256" key="7">
    <source>
        <dbReference type="ARBA" id="ARBA00023136"/>
    </source>
</evidence>
<gene>
    <name evidence="12" type="primary">LOC105271427</name>
</gene>
<dbReference type="GO" id="GO:0043495">
    <property type="term" value="F:protein-membrane adaptor activity"/>
    <property type="evidence" value="ECO:0007669"/>
    <property type="project" value="TreeGrafter"/>
</dbReference>
<dbReference type="RefSeq" id="XP_011311282.1">
    <property type="nucleotide sequence ID" value="XM_011312980.1"/>
</dbReference>
<evidence type="ECO:0000256" key="6">
    <source>
        <dbReference type="ARBA" id="ARBA00022989"/>
    </source>
</evidence>
<dbReference type="PANTHER" id="PTHR42650:SF1">
    <property type="entry name" value="GUIDED ENTRY OF TAIL-ANCHORED PROTEINS FACTOR 1"/>
    <property type="match status" value="1"/>
</dbReference>
<dbReference type="InterPro" id="IPR029012">
    <property type="entry name" value="Helix_hairpin_bin_sf"/>
</dbReference>
<dbReference type="GO" id="GO:0043529">
    <property type="term" value="C:GET complex"/>
    <property type="evidence" value="ECO:0007669"/>
    <property type="project" value="TreeGrafter"/>
</dbReference>
<protein>
    <recommendedName>
        <fullName evidence="3">Guided entry of tail-anchored proteins factor 1</fullName>
    </recommendedName>
    <alternativeName>
        <fullName evidence="8">Tail-anchored protein insertion receptor WRB</fullName>
    </alternativeName>
    <alternativeName>
        <fullName evidence="9">Tryptophan-rich basic protein</fullName>
    </alternativeName>
</protein>
<dbReference type="AlphaFoldDB" id="A0A9R1TKK9"/>
<dbReference type="KEGG" id="fas:105271427"/>
<name>A0A9R1TKK9_9HYME</name>
<organism evidence="11 12">
    <name type="scientific">Fopius arisanus</name>
    <dbReference type="NCBI Taxonomy" id="64838"/>
    <lineage>
        <taxon>Eukaryota</taxon>
        <taxon>Metazoa</taxon>
        <taxon>Ecdysozoa</taxon>
        <taxon>Arthropoda</taxon>
        <taxon>Hexapoda</taxon>
        <taxon>Insecta</taxon>
        <taxon>Pterygota</taxon>
        <taxon>Neoptera</taxon>
        <taxon>Endopterygota</taxon>
        <taxon>Hymenoptera</taxon>
        <taxon>Apocrita</taxon>
        <taxon>Ichneumonoidea</taxon>
        <taxon>Braconidae</taxon>
        <taxon>Opiinae</taxon>
        <taxon>Fopius</taxon>
    </lineage>
</organism>
<evidence type="ECO:0000313" key="11">
    <source>
        <dbReference type="Proteomes" id="UP000694866"/>
    </source>
</evidence>
<evidence type="ECO:0000256" key="3">
    <source>
        <dbReference type="ARBA" id="ARBA00017951"/>
    </source>
</evidence>
<evidence type="ECO:0000256" key="8">
    <source>
        <dbReference type="ARBA" id="ARBA00032437"/>
    </source>
</evidence>
<evidence type="ECO:0000313" key="12">
    <source>
        <dbReference type="RefSeq" id="XP_011311282.1"/>
    </source>
</evidence>
<proteinExistence type="inferred from homology"/>
<evidence type="ECO:0000256" key="9">
    <source>
        <dbReference type="ARBA" id="ARBA00033006"/>
    </source>
</evidence>
<keyword evidence="5" id="KW-0256">Endoplasmic reticulum</keyword>
<dbReference type="PANTHER" id="PTHR42650">
    <property type="entry name" value="TAIL-ANCHORED PROTEIN INSERTION RECEPTOR WRB"/>
    <property type="match status" value="1"/>
</dbReference>
<dbReference type="Pfam" id="PF04420">
    <property type="entry name" value="CHD5"/>
    <property type="match status" value="1"/>
</dbReference>
<evidence type="ECO:0000256" key="1">
    <source>
        <dbReference type="ARBA" id="ARBA00004477"/>
    </source>
</evidence>
<accession>A0A9R1TKK9</accession>
<keyword evidence="11" id="KW-1185">Reference proteome</keyword>
<dbReference type="OrthoDB" id="69461at2759"/>
<reference evidence="12" key="1">
    <citation type="submission" date="2025-08" db="UniProtKB">
        <authorList>
            <consortium name="RefSeq"/>
        </authorList>
    </citation>
    <scope>IDENTIFICATION</scope>
    <source>
        <strain evidence="12">USDA-PBARC FA_bdor</strain>
        <tissue evidence="12">Whole organism</tissue>
    </source>
</reference>
<dbReference type="GeneID" id="105271427"/>
<evidence type="ECO:0000256" key="10">
    <source>
        <dbReference type="SAM" id="Phobius"/>
    </source>
</evidence>
<keyword evidence="7 10" id="KW-0472">Membrane</keyword>
<comment type="subcellular location">
    <subcellularLocation>
        <location evidence="1">Endoplasmic reticulum membrane</location>
        <topology evidence="1">Multi-pass membrane protein</topology>
    </subcellularLocation>
</comment>
<dbReference type="Proteomes" id="UP000694866">
    <property type="component" value="Unplaced"/>
</dbReference>
<feature type="transmembrane region" description="Helical" evidence="10">
    <location>
        <begin position="91"/>
        <end position="113"/>
    </location>
</feature>